<evidence type="ECO:0000259" key="2">
    <source>
        <dbReference type="Pfam" id="PF08338"/>
    </source>
</evidence>
<dbReference type="InterPro" id="IPR013549">
    <property type="entry name" value="DUF1731"/>
</dbReference>
<protein>
    <recommendedName>
        <fullName evidence="4">DUF1731 domain-containing protein</fullName>
    </recommendedName>
</protein>
<proteinExistence type="predicted"/>
<dbReference type="AlphaFoldDB" id="A0A1B6CZH5"/>
<dbReference type="InterPro" id="IPR010099">
    <property type="entry name" value="SDR39U1"/>
</dbReference>
<dbReference type="CDD" id="cd05242">
    <property type="entry name" value="SDR_a8"/>
    <property type="match status" value="1"/>
</dbReference>
<dbReference type="Pfam" id="PF08338">
    <property type="entry name" value="DUF1731"/>
    <property type="match status" value="1"/>
</dbReference>
<organism evidence="3">
    <name type="scientific">Clastoptera arizonana</name>
    <name type="common">Arizona spittle bug</name>
    <dbReference type="NCBI Taxonomy" id="38151"/>
    <lineage>
        <taxon>Eukaryota</taxon>
        <taxon>Metazoa</taxon>
        <taxon>Ecdysozoa</taxon>
        <taxon>Arthropoda</taxon>
        <taxon>Hexapoda</taxon>
        <taxon>Insecta</taxon>
        <taxon>Pterygota</taxon>
        <taxon>Neoptera</taxon>
        <taxon>Paraneoptera</taxon>
        <taxon>Hemiptera</taxon>
        <taxon>Auchenorrhyncha</taxon>
        <taxon>Cercopoidea</taxon>
        <taxon>Clastopteridae</taxon>
        <taxon>Clastoptera</taxon>
    </lineage>
</organism>
<dbReference type="InterPro" id="IPR036291">
    <property type="entry name" value="NAD(P)-bd_dom_sf"/>
</dbReference>
<dbReference type="SUPFAM" id="SSF51735">
    <property type="entry name" value="NAD(P)-binding Rossmann-fold domains"/>
    <property type="match status" value="1"/>
</dbReference>
<dbReference type="EMBL" id="GEDC01018513">
    <property type="protein sequence ID" value="JAS18785.1"/>
    <property type="molecule type" value="Transcribed_RNA"/>
</dbReference>
<evidence type="ECO:0000259" key="1">
    <source>
        <dbReference type="Pfam" id="PF01370"/>
    </source>
</evidence>
<dbReference type="PANTHER" id="PTHR11092">
    <property type="entry name" value="SUGAR NUCLEOTIDE EPIMERASE RELATED"/>
    <property type="match status" value="1"/>
</dbReference>
<gene>
    <name evidence="3" type="ORF">g.31590</name>
</gene>
<reference evidence="3" key="1">
    <citation type="submission" date="2015-12" db="EMBL/GenBank/DDBJ databases">
        <title>De novo transcriptome assembly of four potential Pierce s Disease insect vectors from Arizona vineyards.</title>
        <authorList>
            <person name="Tassone E.E."/>
        </authorList>
    </citation>
    <scope>NUCLEOTIDE SEQUENCE</scope>
</reference>
<evidence type="ECO:0000313" key="3">
    <source>
        <dbReference type="EMBL" id="JAS18785.1"/>
    </source>
</evidence>
<dbReference type="Pfam" id="PF01370">
    <property type="entry name" value="Epimerase"/>
    <property type="match status" value="1"/>
</dbReference>
<dbReference type="Gene3D" id="3.40.50.720">
    <property type="entry name" value="NAD(P)-binding Rossmann-like Domain"/>
    <property type="match status" value="1"/>
</dbReference>
<name>A0A1B6CZH5_9HEMI</name>
<dbReference type="PANTHER" id="PTHR11092:SF0">
    <property type="entry name" value="EPIMERASE FAMILY PROTEIN SDR39U1"/>
    <property type="match status" value="1"/>
</dbReference>
<feature type="domain" description="NAD-dependent epimerase/dehydratase" evidence="1">
    <location>
        <begin position="36"/>
        <end position="244"/>
    </location>
</feature>
<sequence>MAKILSIVGFHVVTSNIYLTAVRSLSSTAGTHSGHVLLGGGTGFIGSAFQYLLKKRGYEVTIISRMPGPQRLSWFDITNNGLPSGVTAVVNLAGQNILDPLKRWTPGLKQNVRNSRINTTLSLAQAIAKAEKKPGVFVCISGVGIYKPSPTAEYDEDSVLGPPFDFLSELAQEWESASKLEDDNVRRVIIRSGVVLGRAGGMINQLYPPFFFGLGGRIASGKQYMPWIHIADMCNLLLFSIENENVSGVLNGVAPQIITNEEFTKAFASALNRPALIPLPEFIVNFLFGNERGKIMTEGQKVLPNRVLHYSFKYKYPDIVSATKGCSDIFYSLKKPL</sequence>
<dbReference type="NCBIfam" id="TIGR01777">
    <property type="entry name" value="yfcH"/>
    <property type="match status" value="1"/>
</dbReference>
<evidence type="ECO:0008006" key="4">
    <source>
        <dbReference type="Google" id="ProtNLM"/>
    </source>
</evidence>
<accession>A0A1B6CZH5</accession>
<dbReference type="InterPro" id="IPR001509">
    <property type="entry name" value="Epimerase_deHydtase"/>
</dbReference>
<feature type="domain" description="DUF1731" evidence="2">
    <location>
        <begin position="279"/>
        <end position="322"/>
    </location>
</feature>